<feature type="non-terminal residue" evidence="1">
    <location>
        <position position="1"/>
    </location>
</feature>
<proteinExistence type="predicted"/>
<name>A0A9P6UE83_9FUNG</name>
<dbReference type="Proteomes" id="UP000823405">
    <property type="component" value="Unassembled WGS sequence"/>
</dbReference>
<evidence type="ECO:0000313" key="1">
    <source>
        <dbReference type="EMBL" id="KAG0280064.1"/>
    </source>
</evidence>
<feature type="non-terminal residue" evidence="1">
    <location>
        <position position="58"/>
    </location>
</feature>
<dbReference type="AlphaFoldDB" id="A0A9P6UE83"/>
<reference evidence="1" key="1">
    <citation type="journal article" date="2020" name="Fungal Divers.">
        <title>Resolving the Mortierellaceae phylogeny through synthesis of multi-gene phylogenetics and phylogenomics.</title>
        <authorList>
            <person name="Vandepol N."/>
            <person name="Liber J."/>
            <person name="Desiro A."/>
            <person name="Na H."/>
            <person name="Kennedy M."/>
            <person name="Barry K."/>
            <person name="Grigoriev I.V."/>
            <person name="Miller A.N."/>
            <person name="O'Donnell K."/>
            <person name="Stajich J.E."/>
            <person name="Bonito G."/>
        </authorList>
    </citation>
    <scope>NUCLEOTIDE SEQUENCE</scope>
    <source>
        <strain evidence="1">NVP60</strain>
    </source>
</reference>
<evidence type="ECO:0000313" key="2">
    <source>
        <dbReference type="Proteomes" id="UP000823405"/>
    </source>
</evidence>
<comment type="caution">
    <text evidence="1">The sequence shown here is derived from an EMBL/GenBank/DDBJ whole genome shotgun (WGS) entry which is preliminary data.</text>
</comment>
<gene>
    <name evidence="1" type="ORF">BGZ97_009463</name>
</gene>
<dbReference type="EMBL" id="JAAAIN010004555">
    <property type="protein sequence ID" value="KAG0280064.1"/>
    <property type="molecule type" value="Genomic_DNA"/>
</dbReference>
<organism evidence="1 2">
    <name type="scientific">Linnemannia gamsii</name>
    <dbReference type="NCBI Taxonomy" id="64522"/>
    <lineage>
        <taxon>Eukaryota</taxon>
        <taxon>Fungi</taxon>
        <taxon>Fungi incertae sedis</taxon>
        <taxon>Mucoromycota</taxon>
        <taxon>Mortierellomycotina</taxon>
        <taxon>Mortierellomycetes</taxon>
        <taxon>Mortierellales</taxon>
        <taxon>Mortierellaceae</taxon>
        <taxon>Linnemannia</taxon>
    </lineage>
</organism>
<accession>A0A9P6UE83</accession>
<sequence length="58" mass="6250">LATSDSASVMVKAAEIAGIDRIACIDHYLHNSVNGALEKAQHLGALVDKCHFLAEFFH</sequence>
<keyword evidence="2" id="KW-1185">Reference proteome</keyword>
<protein>
    <submittedName>
        <fullName evidence="1">Uncharacterized protein</fullName>
    </submittedName>
</protein>